<organism evidence="2 3">
    <name type="scientific">Rhipicephalus sanguineus</name>
    <name type="common">Brown dog tick</name>
    <name type="synonym">Ixodes sanguineus</name>
    <dbReference type="NCBI Taxonomy" id="34632"/>
    <lineage>
        <taxon>Eukaryota</taxon>
        <taxon>Metazoa</taxon>
        <taxon>Ecdysozoa</taxon>
        <taxon>Arthropoda</taxon>
        <taxon>Chelicerata</taxon>
        <taxon>Arachnida</taxon>
        <taxon>Acari</taxon>
        <taxon>Parasitiformes</taxon>
        <taxon>Ixodida</taxon>
        <taxon>Ixodoidea</taxon>
        <taxon>Ixodidae</taxon>
        <taxon>Rhipicephalinae</taxon>
        <taxon>Rhipicephalus</taxon>
        <taxon>Rhipicephalus</taxon>
    </lineage>
</organism>
<dbReference type="InterPro" id="IPR036273">
    <property type="entry name" value="CRAL/TRIO_N_dom_sf"/>
</dbReference>
<dbReference type="PANTHER" id="PTHR10174">
    <property type="entry name" value="ALPHA-TOCOPHEROL TRANSFER PROTEIN-RELATED"/>
    <property type="match status" value="1"/>
</dbReference>
<evidence type="ECO:0000259" key="1">
    <source>
        <dbReference type="SMART" id="SM01100"/>
    </source>
</evidence>
<evidence type="ECO:0000313" key="2">
    <source>
        <dbReference type="EMBL" id="KAH7968941.1"/>
    </source>
</evidence>
<feature type="domain" description="CRAL/TRIO N-terminal" evidence="1">
    <location>
        <begin position="41"/>
        <end position="66"/>
    </location>
</feature>
<proteinExistence type="predicted"/>
<reference evidence="2" key="1">
    <citation type="journal article" date="2020" name="Cell">
        <title>Large-Scale Comparative Analyses of Tick Genomes Elucidate Their Genetic Diversity and Vector Capacities.</title>
        <authorList>
            <consortium name="Tick Genome and Microbiome Consortium (TIGMIC)"/>
            <person name="Jia N."/>
            <person name="Wang J."/>
            <person name="Shi W."/>
            <person name="Du L."/>
            <person name="Sun Y."/>
            <person name="Zhan W."/>
            <person name="Jiang J.F."/>
            <person name="Wang Q."/>
            <person name="Zhang B."/>
            <person name="Ji P."/>
            <person name="Bell-Sakyi L."/>
            <person name="Cui X.M."/>
            <person name="Yuan T.T."/>
            <person name="Jiang B.G."/>
            <person name="Yang W.F."/>
            <person name="Lam T.T."/>
            <person name="Chang Q.C."/>
            <person name="Ding S.J."/>
            <person name="Wang X.J."/>
            <person name="Zhu J.G."/>
            <person name="Ruan X.D."/>
            <person name="Zhao L."/>
            <person name="Wei J.T."/>
            <person name="Ye R.Z."/>
            <person name="Que T.C."/>
            <person name="Du C.H."/>
            <person name="Zhou Y.H."/>
            <person name="Cheng J.X."/>
            <person name="Dai P.F."/>
            <person name="Guo W.B."/>
            <person name="Han X.H."/>
            <person name="Huang E.J."/>
            <person name="Li L.F."/>
            <person name="Wei W."/>
            <person name="Gao Y.C."/>
            <person name="Liu J.Z."/>
            <person name="Shao H.Z."/>
            <person name="Wang X."/>
            <person name="Wang C.C."/>
            <person name="Yang T.C."/>
            <person name="Huo Q.B."/>
            <person name="Li W."/>
            <person name="Chen H.Y."/>
            <person name="Chen S.E."/>
            <person name="Zhou L.G."/>
            <person name="Ni X.B."/>
            <person name="Tian J.H."/>
            <person name="Sheng Y."/>
            <person name="Liu T."/>
            <person name="Pan Y.S."/>
            <person name="Xia L.Y."/>
            <person name="Li J."/>
            <person name="Zhao F."/>
            <person name="Cao W.C."/>
        </authorList>
    </citation>
    <scope>NUCLEOTIDE SEQUENCE</scope>
    <source>
        <strain evidence="2">Rsan-2018</strain>
    </source>
</reference>
<dbReference type="VEuPathDB" id="VectorBase:RSAN_036343"/>
<protein>
    <recommendedName>
        <fullName evidence="1">CRAL/TRIO N-terminal domain-containing protein</fullName>
    </recommendedName>
</protein>
<reference evidence="2" key="2">
    <citation type="submission" date="2021-09" db="EMBL/GenBank/DDBJ databases">
        <authorList>
            <person name="Jia N."/>
            <person name="Wang J."/>
            <person name="Shi W."/>
            <person name="Du L."/>
            <person name="Sun Y."/>
            <person name="Zhan W."/>
            <person name="Jiang J."/>
            <person name="Wang Q."/>
            <person name="Zhang B."/>
            <person name="Ji P."/>
            <person name="Sakyi L.B."/>
            <person name="Cui X."/>
            <person name="Yuan T."/>
            <person name="Jiang B."/>
            <person name="Yang W."/>
            <person name="Lam T.T.-Y."/>
            <person name="Chang Q."/>
            <person name="Ding S."/>
            <person name="Wang X."/>
            <person name="Zhu J."/>
            <person name="Ruan X."/>
            <person name="Zhao L."/>
            <person name="Wei J."/>
            <person name="Que T."/>
            <person name="Du C."/>
            <person name="Cheng J."/>
            <person name="Dai P."/>
            <person name="Han X."/>
            <person name="Huang E."/>
            <person name="Gao Y."/>
            <person name="Liu J."/>
            <person name="Shao H."/>
            <person name="Ye R."/>
            <person name="Li L."/>
            <person name="Wei W."/>
            <person name="Wang X."/>
            <person name="Wang C."/>
            <person name="Huo Q."/>
            <person name="Li W."/>
            <person name="Guo W."/>
            <person name="Chen H."/>
            <person name="Chen S."/>
            <person name="Zhou L."/>
            <person name="Zhou L."/>
            <person name="Ni X."/>
            <person name="Tian J."/>
            <person name="Zhou Y."/>
            <person name="Sheng Y."/>
            <person name="Liu T."/>
            <person name="Pan Y."/>
            <person name="Xia L."/>
            <person name="Li J."/>
            <person name="Zhao F."/>
            <person name="Cao W."/>
        </authorList>
    </citation>
    <scope>NUCLEOTIDE SEQUENCE</scope>
    <source>
        <strain evidence="2">Rsan-2018</strain>
        <tissue evidence="2">Larvae</tissue>
    </source>
</reference>
<dbReference type="PANTHER" id="PTHR10174:SF130">
    <property type="entry name" value="ALPHA-TOCOPHEROL TRANSFER PROTEIN-LIKE"/>
    <property type="match status" value="1"/>
</dbReference>
<dbReference type="AlphaFoldDB" id="A0A9D4T206"/>
<dbReference type="EMBL" id="JABSTV010001248">
    <property type="protein sequence ID" value="KAH7968941.1"/>
    <property type="molecule type" value="Genomic_DNA"/>
</dbReference>
<accession>A0A9D4T206</accession>
<name>A0A9D4T206_RHISA</name>
<dbReference type="SMART" id="SM01100">
    <property type="entry name" value="CRAL_TRIO_N"/>
    <property type="match status" value="1"/>
</dbReference>
<dbReference type="InterPro" id="IPR011074">
    <property type="entry name" value="CRAL/TRIO_N_dom"/>
</dbReference>
<dbReference type="Proteomes" id="UP000821837">
    <property type="component" value="Unassembled WGS sequence"/>
</dbReference>
<dbReference type="SUPFAM" id="SSF46938">
    <property type="entry name" value="CRAL/TRIO N-terminal domain"/>
    <property type="match status" value="1"/>
</dbReference>
<dbReference type="Gene3D" id="1.10.8.20">
    <property type="entry name" value="N-terminal domain of phosphatidylinositol transfer protein sec14p"/>
    <property type="match status" value="1"/>
</dbReference>
<comment type="caution">
    <text evidence="2">The sequence shown here is derived from an EMBL/GenBank/DDBJ whole genome shotgun (WGS) entry which is preliminary data.</text>
</comment>
<keyword evidence="3" id="KW-1185">Reference proteome</keyword>
<sequence length="174" mass="20243">MEEELEVAAREELGETPELRKESVDKFRELLQEETDLRPPPDYVLLMFLRARKYNMDNAMKSLKAFFRIRTKLPEYYDNHLPSALDYQTVVREHKLLMLSKDRDSQGRAVGLVHLLKGGLSELCGVIPYDLIPKEHGGTFEGFDYDRLERYILDKASHFEIMRQCGYVSNGSPN</sequence>
<dbReference type="GO" id="GO:0016020">
    <property type="term" value="C:membrane"/>
    <property type="evidence" value="ECO:0007669"/>
    <property type="project" value="TreeGrafter"/>
</dbReference>
<gene>
    <name evidence="2" type="ORF">HPB52_012926</name>
</gene>
<evidence type="ECO:0000313" key="3">
    <source>
        <dbReference type="Proteomes" id="UP000821837"/>
    </source>
</evidence>
<dbReference type="Pfam" id="PF03765">
    <property type="entry name" value="CRAL_TRIO_N"/>
    <property type="match status" value="1"/>
</dbReference>
<dbReference type="GO" id="GO:1902936">
    <property type="term" value="F:phosphatidylinositol bisphosphate binding"/>
    <property type="evidence" value="ECO:0007669"/>
    <property type="project" value="TreeGrafter"/>
</dbReference>